<comment type="caution">
    <text evidence="3">The sequence shown here is derived from an EMBL/GenBank/DDBJ whole genome shotgun (WGS) entry which is preliminary data.</text>
</comment>
<evidence type="ECO:0000313" key="4">
    <source>
        <dbReference type="Proteomes" id="UP001296104"/>
    </source>
</evidence>
<dbReference type="PANTHER" id="PTHR12905">
    <property type="entry name" value="METALLOPHOSPHOESTERASE"/>
    <property type="match status" value="1"/>
</dbReference>
<dbReference type="GO" id="GO:0016787">
    <property type="term" value="F:hydrolase activity"/>
    <property type="evidence" value="ECO:0007669"/>
    <property type="project" value="InterPro"/>
</dbReference>
<protein>
    <submittedName>
        <fullName evidence="3">Metallophosphoesterase MPPED2</fullName>
    </submittedName>
</protein>
<dbReference type="InterPro" id="IPR051693">
    <property type="entry name" value="UPF0046_metallophosphoest"/>
</dbReference>
<keyword evidence="4" id="KW-1185">Reference proteome</keyword>
<dbReference type="EMBL" id="CAVMBE010000066">
    <property type="protein sequence ID" value="CAK4032587.1"/>
    <property type="molecule type" value="Genomic_DNA"/>
</dbReference>
<dbReference type="Pfam" id="PF00149">
    <property type="entry name" value="Metallophos"/>
    <property type="match status" value="1"/>
</dbReference>
<reference evidence="3" key="1">
    <citation type="submission" date="2023-11" db="EMBL/GenBank/DDBJ databases">
        <authorList>
            <person name="Alioto T."/>
            <person name="Alioto T."/>
            <person name="Gomez Garrido J."/>
        </authorList>
    </citation>
    <scope>NUCLEOTIDE SEQUENCE</scope>
</reference>
<gene>
    <name evidence="3" type="ORF">LECACI_7A007745</name>
</gene>
<dbReference type="PANTHER" id="PTHR12905:SF16">
    <property type="entry name" value="SER_THR PROTEIN PHOSPHATASE FAMILY PROTEIN (AFU_ORTHOLOGUE AFUA_1G06000)"/>
    <property type="match status" value="1"/>
</dbReference>
<evidence type="ECO:0000313" key="3">
    <source>
        <dbReference type="EMBL" id="CAK4032587.1"/>
    </source>
</evidence>
<dbReference type="AlphaFoldDB" id="A0AAI9EDN0"/>
<evidence type="ECO:0000256" key="1">
    <source>
        <dbReference type="SAM" id="MobiDB-lite"/>
    </source>
</evidence>
<feature type="region of interest" description="Disordered" evidence="1">
    <location>
        <begin position="1"/>
        <end position="29"/>
    </location>
</feature>
<sequence>MSSTDASAVTDGHEFSQSPDSVHFGHGENGPSCRSKWSSVLTCWKHNYRPGEGFTLPKGDILIHAGDLTNQGTRAELQRALDWITKTDFAVKVVVAGNHDLSLDTDFTSTSKQHENAVPAAEDVEACAKLVKGCADIVYLQHSDGVIDLPGTSEKIRVFGSPCSPRGRGKQRWAFQYDEHEAEAIWKCVPEDVAILITHTPPAGYCDRSRHWEEGGCRALKAALSRIKPVLHVCGHCHEGRGALVLSWEKNATEIPRVAWTWEDASVASSKKQSLLDLSGKSGNPPGVVPGMETAVVNASIMAESFGRGKQKGFHKPIVIDISFARRGESGMDNT</sequence>
<proteinExistence type="predicted"/>
<dbReference type="Gene3D" id="3.60.21.10">
    <property type="match status" value="1"/>
</dbReference>
<dbReference type="InterPro" id="IPR029052">
    <property type="entry name" value="Metallo-depent_PP-like"/>
</dbReference>
<feature type="domain" description="Calcineurin-like phosphoesterase" evidence="2">
    <location>
        <begin position="33"/>
        <end position="239"/>
    </location>
</feature>
<dbReference type="InterPro" id="IPR004843">
    <property type="entry name" value="Calcineurin-like_PHP"/>
</dbReference>
<dbReference type="SUPFAM" id="SSF56300">
    <property type="entry name" value="Metallo-dependent phosphatases"/>
    <property type="match status" value="1"/>
</dbReference>
<organism evidence="3 4">
    <name type="scientific">Lecanosticta acicola</name>
    <dbReference type="NCBI Taxonomy" id="111012"/>
    <lineage>
        <taxon>Eukaryota</taxon>
        <taxon>Fungi</taxon>
        <taxon>Dikarya</taxon>
        <taxon>Ascomycota</taxon>
        <taxon>Pezizomycotina</taxon>
        <taxon>Dothideomycetes</taxon>
        <taxon>Dothideomycetidae</taxon>
        <taxon>Mycosphaerellales</taxon>
        <taxon>Mycosphaerellaceae</taxon>
        <taxon>Lecanosticta</taxon>
    </lineage>
</organism>
<dbReference type="Proteomes" id="UP001296104">
    <property type="component" value="Unassembled WGS sequence"/>
</dbReference>
<accession>A0AAI9EDN0</accession>
<dbReference type="CDD" id="cd07379">
    <property type="entry name" value="MPP_239FB"/>
    <property type="match status" value="1"/>
</dbReference>
<evidence type="ECO:0000259" key="2">
    <source>
        <dbReference type="Pfam" id="PF00149"/>
    </source>
</evidence>
<name>A0AAI9EDN0_9PEZI</name>